<evidence type="ECO:0000256" key="2">
    <source>
        <dbReference type="SAM" id="Phobius"/>
    </source>
</evidence>
<feature type="compositionally biased region" description="Basic and acidic residues" evidence="1">
    <location>
        <begin position="593"/>
        <end position="603"/>
    </location>
</feature>
<reference evidence="5" key="2">
    <citation type="submission" date="2024-04" db="EMBL/GenBank/DDBJ databases">
        <authorList>
            <person name="Chen Y."/>
            <person name="Shah S."/>
            <person name="Dougan E. K."/>
            <person name="Thang M."/>
            <person name="Chan C."/>
        </authorList>
    </citation>
    <scope>NUCLEOTIDE SEQUENCE [LARGE SCALE GENOMIC DNA]</scope>
</reference>
<feature type="region of interest" description="Disordered" evidence="1">
    <location>
        <begin position="562"/>
        <end position="603"/>
    </location>
</feature>
<protein>
    <submittedName>
        <fullName evidence="4">Uncharacterized protein</fullName>
    </submittedName>
</protein>
<dbReference type="EMBL" id="CAMXCT020002688">
    <property type="protein sequence ID" value="CAL1153233.1"/>
    <property type="molecule type" value="Genomic_DNA"/>
</dbReference>
<feature type="transmembrane region" description="Helical" evidence="2">
    <location>
        <begin position="300"/>
        <end position="319"/>
    </location>
</feature>
<reference evidence="4" key="1">
    <citation type="submission" date="2022-10" db="EMBL/GenBank/DDBJ databases">
        <authorList>
            <person name="Chen Y."/>
            <person name="Dougan E. K."/>
            <person name="Chan C."/>
            <person name="Rhodes N."/>
            <person name="Thang M."/>
        </authorList>
    </citation>
    <scope>NUCLEOTIDE SEQUENCE</scope>
</reference>
<feature type="chain" id="PRO_5043272669" evidence="3">
    <location>
        <begin position="38"/>
        <end position="741"/>
    </location>
</feature>
<keyword evidence="2" id="KW-1133">Transmembrane helix</keyword>
<comment type="caution">
    <text evidence="4">The sequence shown here is derived from an EMBL/GenBank/DDBJ whole genome shotgun (WGS) entry which is preliminary data.</text>
</comment>
<evidence type="ECO:0000313" key="5">
    <source>
        <dbReference type="EMBL" id="CAL1153233.1"/>
    </source>
</evidence>
<feature type="transmembrane region" description="Helical" evidence="2">
    <location>
        <begin position="223"/>
        <end position="241"/>
    </location>
</feature>
<dbReference type="AlphaFoldDB" id="A0A9P1G4M6"/>
<dbReference type="EMBL" id="CAMXCT030002688">
    <property type="protein sequence ID" value="CAL4787170.1"/>
    <property type="molecule type" value="Genomic_DNA"/>
</dbReference>
<evidence type="ECO:0000256" key="3">
    <source>
        <dbReference type="SAM" id="SignalP"/>
    </source>
</evidence>
<keyword evidence="2" id="KW-0812">Transmembrane</keyword>
<sequence>MVAEPSDPKGGPLVRAPRFQVMLTSMALWMALMMVAADGGGRELGALGMAESFVNMPMEPKAMEHHRWSCRKFEAYDLGDAERQGEGQREAGRWYSRGNGEAWNLVNENLVKEIEPNDKHGKMNHFLEMNEYDMMDYEQHLVINEFKIFDGAWFLVNVVYMHGFAHCLDYIDFIDSKILGYHYMNNYVDTVFNGWQCLVKYAFKVSIFILRFFLYMVDKVMAMWYSGLAQLAAMCLCSFSWTRSTSRAMASLALSWMASMPMALAQELRGKELQFGLMAVILVCITWNNNQQFQLNNVKMFLSVQFQVTIMQVMLTLILQQNEIDFKTQMTNVNKLNKKFLPMHMSPQHPMEKVLDLKMSQNEMMVEFLFLLFLLYVHYRLIPKWKHHSQSSTSPTATSMAEIRSGMVLGGVLMLMMGMLVMMFPRAASRSRSRDDPQPKYANVQQWTSEMRNFLATTFVLSAKAYWIDGQHDQFSFENMFNHLRLAALLMKNDEKEAVEYFTTAVEVNDPEEIMAQVRNMRMCMDLPHVNLLHAEAWLWEEFRDDLQRKADASDGAFFVPIVEHRWDTPPGESDRGGDEDAASSRSSIANRSGDENVRESPAREFELRMTMNLPRSEAIQVAQTIADAHGRELVVERPAGSDEREHGDRDGQEPEPGSSNNNTLGRSSENTTLNSRTTQNTTEEENDKIEQAMAEARASLRRGIRVLQSRATRYEELGDHEAAEEVRRQIDDMEAMESSS</sequence>
<accession>A0A9P1G4M6</accession>
<dbReference type="Proteomes" id="UP001152797">
    <property type="component" value="Unassembled WGS sequence"/>
</dbReference>
<proteinExistence type="predicted"/>
<feature type="transmembrane region" description="Helical" evidence="2">
    <location>
        <begin position="403"/>
        <end position="424"/>
    </location>
</feature>
<keyword evidence="3" id="KW-0732">Signal</keyword>
<feature type="compositionally biased region" description="Polar residues" evidence="1">
    <location>
        <begin position="658"/>
        <end position="670"/>
    </location>
</feature>
<name>A0A9P1G4M6_9DINO</name>
<evidence type="ECO:0000313" key="4">
    <source>
        <dbReference type="EMBL" id="CAI3999858.1"/>
    </source>
</evidence>
<feature type="region of interest" description="Disordered" evidence="1">
    <location>
        <begin position="638"/>
        <end position="695"/>
    </location>
</feature>
<evidence type="ECO:0000256" key="1">
    <source>
        <dbReference type="SAM" id="MobiDB-lite"/>
    </source>
</evidence>
<dbReference type="EMBL" id="CAMXCT010002688">
    <property type="protein sequence ID" value="CAI3999858.1"/>
    <property type="molecule type" value="Genomic_DNA"/>
</dbReference>
<feature type="compositionally biased region" description="Low complexity" evidence="1">
    <location>
        <begin position="671"/>
        <end position="682"/>
    </location>
</feature>
<feature type="transmembrane region" description="Helical" evidence="2">
    <location>
        <begin position="364"/>
        <end position="382"/>
    </location>
</feature>
<keyword evidence="6" id="KW-1185">Reference proteome</keyword>
<gene>
    <name evidence="4" type="ORF">C1SCF055_LOCUS26024</name>
</gene>
<feature type="compositionally biased region" description="Basic and acidic residues" evidence="1">
    <location>
        <begin position="563"/>
        <end position="579"/>
    </location>
</feature>
<feature type="compositionally biased region" description="Basic and acidic residues" evidence="1">
    <location>
        <begin position="638"/>
        <end position="653"/>
    </location>
</feature>
<keyword evidence="2" id="KW-0472">Membrane</keyword>
<feature type="signal peptide" evidence="3">
    <location>
        <begin position="1"/>
        <end position="37"/>
    </location>
</feature>
<evidence type="ECO:0000313" key="6">
    <source>
        <dbReference type="Proteomes" id="UP001152797"/>
    </source>
</evidence>
<organism evidence="4">
    <name type="scientific">Cladocopium goreaui</name>
    <dbReference type="NCBI Taxonomy" id="2562237"/>
    <lineage>
        <taxon>Eukaryota</taxon>
        <taxon>Sar</taxon>
        <taxon>Alveolata</taxon>
        <taxon>Dinophyceae</taxon>
        <taxon>Suessiales</taxon>
        <taxon>Symbiodiniaceae</taxon>
        <taxon>Cladocopium</taxon>
    </lineage>
</organism>